<keyword evidence="3 6" id="KW-0863">Zinc-finger</keyword>
<comment type="caution">
    <text evidence="9">The sequence shown here is derived from an EMBL/GenBank/DDBJ whole genome shotgun (WGS) entry which is preliminary data.</text>
</comment>
<accession>A0A9P6ZD22</accession>
<evidence type="ECO:0000256" key="1">
    <source>
        <dbReference type="ARBA" id="ARBA00022723"/>
    </source>
</evidence>
<evidence type="ECO:0000259" key="8">
    <source>
        <dbReference type="PROSITE" id="PS51908"/>
    </source>
</evidence>
<dbReference type="AlphaFoldDB" id="A0A9P6ZD22"/>
<evidence type="ECO:0000256" key="3">
    <source>
        <dbReference type="ARBA" id="ARBA00022771"/>
    </source>
</evidence>
<feature type="compositionally biased region" description="Basic and acidic residues" evidence="7">
    <location>
        <begin position="78"/>
        <end position="104"/>
    </location>
</feature>
<dbReference type="GO" id="GO:0008270">
    <property type="term" value="F:zinc ion binding"/>
    <property type="evidence" value="ECO:0007669"/>
    <property type="project" value="UniProtKB-KW"/>
</dbReference>
<dbReference type="GO" id="GO:0003677">
    <property type="term" value="F:DNA binding"/>
    <property type="evidence" value="ECO:0007669"/>
    <property type="project" value="InterPro"/>
</dbReference>
<protein>
    <recommendedName>
        <fullName evidence="8">UBZ4-type domain-containing protein</fullName>
    </recommendedName>
</protein>
<evidence type="ECO:0000256" key="5">
    <source>
        <dbReference type="ARBA" id="ARBA00023204"/>
    </source>
</evidence>
<evidence type="ECO:0000256" key="7">
    <source>
        <dbReference type="SAM" id="MobiDB-lite"/>
    </source>
</evidence>
<name>A0A9P6ZD22_9FUNG</name>
<evidence type="ECO:0000313" key="10">
    <source>
        <dbReference type="Proteomes" id="UP000740926"/>
    </source>
</evidence>
<evidence type="ECO:0000256" key="2">
    <source>
        <dbReference type="ARBA" id="ARBA00022763"/>
    </source>
</evidence>
<keyword evidence="2 6" id="KW-0227">DNA damage</keyword>
<keyword evidence="5 6" id="KW-0234">DNA repair</keyword>
<dbReference type="PROSITE" id="PS51908">
    <property type="entry name" value="ZF_UBZ4"/>
    <property type="match status" value="1"/>
</dbReference>
<reference evidence="9 10" key="1">
    <citation type="journal article" date="2020" name="Microb. Genom.">
        <title>Genetic diversity of clinical and environmental Mucorales isolates obtained from an investigation of mucormycosis cases among solid organ transplant recipients.</title>
        <authorList>
            <person name="Nguyen M.H."/>
            <person name="Kaul D."/>
            <person name="Muto C."/>
            <person name="Cheng S.J."/>
            <person name="Richter R.A."/>
            <person name="Bruno V.M."/>
            <person name="Liu G."/>
            <person name="Beyhan S."/>
            <person name="Sundermann A.J."/>
            <person name="Mounaud S."/>
            <person name="Pasculle A.W."/>
            <person name="Nierman W.C."/>
            <person name="Driscoll E."/>
            <person name="Cumbie R."/>
            <person name="Clancy C.J."/>
            <person name="Dupont C.L."/>
        </authorList>
    </citation>
    <scope>NUCLEOTIDE SEQUENCE [LARGE SCALE GENOMIC DNA]</scope>
    <source>
        <strain evidence="9 10">GL24</strain>
    </source>
</reference>
<evidence type="ECO:0000313" key="9">
    <source>
        <dbReference type="EMBL" id="KAG1575292.1"/>
    </source>
</evidence>
<keyword evidence="1" id="KW-0479">Metal-binding</keyword>
<proteinExistence type="predicted"/>
<dbReference type="EMBL" id="JAANIU010000096">
    <property type="protein sequence ID" value="KAG1575292.1"/>
    <property type="molecule type" value="Genomic_DNA"/>
</dbReference>
<feature type="domain" description="UBZ4-type" evidence="8">
    <location>
        <begin position="146"/>
        <end position="173"/>
    </location>
</feature>
<evidence type="ECO:0000256" key="4">
    <source>
        <dbReference type="ARBA" id="ARBA00022833"/>
    </source>
</evidence>
<evidence type="ECO:0000256" key="6">
    <source>
        <dbReference type="PROSITE-ProRule" id="PRU01256"/>
    </source>
</evidence>
<organism evidence="9 10">
    <name type="scientific">Rhizopus delemar</name>
    <dbReference type="NCBI Taxonomy" id="936053"/>
    <lineage>
        <taxon>Eukaryota</taxon>
        <taxon>Fungi</taxon>
        <taxon>Fungi incertae sedis</taxon>
        <taxon>Mucoromycota</taxon>
        <taxon>Mucoromycotina</taxon>
        <taxon>Mucoromycetes</taxon>
        <taxon>Mucorales</taxon>
        <taxon>Mucorineae</taxon>
        <taxon>Rhizopodaceae</taxon>
        <taxon>Rhizopus</taxon>
    </lineage>
</organism>
<gene>
    <name evidence="9" type="ORF">G6F50_001215</name>
</gene>
<dbReference type="Proteomes" id="UP000740926">
    <property type="component" value="Unassembled WGS sequence"/>
</dbReference>
<dbReference type="InterPro" id="IPR006642">
    <property type="entry name" value="Rad18_UBZ4"/>
</dbReference>
<keyword evidence="4" id="KW-0862">Zinc</keyword>
<feature type="region of interest" description="Disordered" evidence="7">
    <location>
        <begin position="50"/>
        <end position="104"/>
    </location>
</feature>
<dbReference type="GO" id="GO:0006281">
    <property type="term" value="P:DNA repair"/>
    <property type="evidence" value="ECO:0007669"/>
    <property type="project" value="UniProtKB-KW"/>
</dbReference>
<sequence>MSKWYPFEESVDDIGNLPSSSTLPVLSLYQSSDIHPVKSAGQRFYENAIVISSDEDQSDSHQDISDRKRKRISGGQGAKDKTSNKDQKPKKGERNKKDGKNRLREEQISHIAEYDDFDLDAAVEALIKPTKKPLTESSLYENAGSTVECPVCSRMFSRSQVEQHASDCTGAYSDTEENGSLRRREKNTIAASVARHEAERKRNHNDSFVENVNYYVESDDLLAANGTSLTWESRGQMRFS</sequence>
<keyword evidence="10" id="KW-1185">Reference proteome</keyword>